<reference evidence="2 3" key="1">
    <citation type="submission" date="2021-03" db="EMBL/GenBank/DDBJ databases">
        <title>Glycomyces sp. nov., a novel actinomycete isolated from soil.</title>
        <authorList>
            <person name="Yang X."/>
            <person name="Xu X."/>
        </authorList>
    </citation>
    <scope>NUCLEOTIDE SEQUENCE [LARGE SCALE GENOMIC DNA]</scope>
    <source>
        <strain evidence="2 3">NEAU-S30</strain>
    </source>
</reference>
<keyword evidence="3" id="KW-1185">Reference proteome</keyword>
<keyword evidence="1" id="KW-0732">Signal</keyword>
<dbReference type="EMBL" id="JAGFNP010000012">
    <property type="protein sequence ID" value="MBO3735019.1"/>
    <property type="molecule type" value="Genomic_DNA"/>
</dbReference>
<name>A0ABS3U8A6_9ACTN</name>
<comment type="caution">
    <text evidence="2">The sequence shown here is derived from an EMBL/GenBank/DDBJ whole genome shotgun (WGS) entry which is preliminary data.</text>
</comment>
<dbReference type="Proteomes" id="UP000681341">
    <property type="component" value="Unassembled WGS sequence"/>
</dbReference>
<feature type="chain" id="PRO_5045520680" evidence="1">
    <location>
        <begin position="30"/>
        <end position="126"/>
    </location>
</feature>
<protein>
    <submittedName>
        <fullName evidence="2">Uncharacterized protein</fullName>
    </submittedName>
</protein>
<accession>A0ABS3U8A6</accession>
<dbReference type="RefSeq" id="WP_208498640.1">
    <property type="nucleotide sequence ID" value="NZ_JAGFNP010000012.1"/>
</dbReference>
<organism evidence="2 3">
    <name type="scientific">Glycomyces niveus</name>
    <dbReference type="NCBI Taxonomy" id="2820287"/>
    <lineage>
        <taxon>Bacteria</taxon>
        <taxon>Bacillati</taxon>
        <taxon>Actinomycetota</taxon>
        <taxon>Actinomycetes</taxon>
        <taxon>Glycomycetales</taxon>
        <taxon>Glycomycetaceae</taxon>
        <taxon>Glycomyces</taxon>
    </lineage>
</organism>
<evidence type="ECO:0000313" key="3">
    <source>
        <dbReference type="Proteomes" id="UP000681341"/>
    </source>
</evidence>
<evidence type="ECO:0000313" key="2">
    <source>
        <dbReference type="EMBL" id="MBO3735019.1"/>
    </source>
</evidence>
<gene>
    <name evidence="2" type="ORF">J5V16_19490</name>
</gene>
<sequence length="126" mass="13723">MRKTWMTRITLAGAMAMAMVGLMASPASADNKSLGDSHGSFTFIDDGDMFEICDEKADGHGVIGRLVLVKAGIDGSFNYVLILDDGGDAGCDKQGFNIGNLHSYRLEYWWEGNKGDTFQATGWFNE</sequence>
<evidence type="ECO:0000256" key="1">
    <source>
        <dbReference type="SAM" id="SignalP"/>
    </source>
</evidence>
<feature type="signal peptide" evidence="1">
    <location>
        <begin position="1"/>
        <end position="29"/>
    </location>
</feature>
<proteinExistence type="predicted"/>